<dbReference type="EMBL" id="MU150345">
    <property type="protein sequence ID" value="KAF9458267.1"/>
    <property type="molecule type" value="Genomic_DNA"/>
</dbReference>
<protein>
    <submittedName>
        <fullName evidence="1">Uncharacterized protein</fullName>
    </submittedName>
</protein>
<evidence type="ECO:0000313" key="1">
    <source>
        <dbReference type="EMBL" id="KAF9458267.1"/>
    </source>
</evidence>
<keyword evidence="2" id="KW-1185">Reference proteome</keyword>
<evidence type="ECO:0000313" key="2">
    <source>
        <dbReference type="Proteomes" id="UP000807353"/>
    </source>
</evidence>
<dbReference type="Proteomes" id="UP000807353">
    <property type="component" value="Unassembled WGS sequence"/>
</dbReference>
<dbReference type="AlphaFoldDB" id="A0A9P5XV15"/>
<comment type="caution">
    <text evidence="1">The sequence shown here is derived from an EMBL/GenBank/DDBJ whole genome shotgun (WGS) entry which is preliminary data.</text>
</comment>
<gene>
    <name evidence="1" type="ORF">BDZ94DRAFT_1271046</name>
</gene>
<sequence length="74" mass="8385">MTPLGLQLVSALPHRRECHRPVPLRRMKGEMEGSAVYSENIEFRPWACAGTGGIFLFWKSLAIRQRPLPPLITV</sequence>
<proteinExistence type="predicted"/>
<name>A0A9P5XV15_9AGAR</name>
<organism evidence="1 2">
    <name type="scientific">Collybia nuda</name>
    <dbReference type="NCBI Taxonomy" id="64659"/>
    <lineage>
        <taxon>Eukaryota</taxon>
        <taxon>Fungi</taxon>
        <taxon>Dikarya</taxon>
        <taxon>Basidiomycota</taxon>
        <taxon>Agaricomycotina</taxon>
        <taxon>Agaricomycetes</taxon>
        <taxon>Agaricomycetidae</taxon>
        <taxon>Agaricales</taxon>
        <taxon>Tricholomatineae</taxon>
        <taxon>Clitocybaceae</taxon>
        <taxon>Collybia</taxon>
    </lineage>
</organism>
<accession>A0A9P5XV15</accession>
<reference evidence="1" key="1">
    <citation type="submission" date="2020-11" db="EMBL/GenBank/DDBJ databases">
        <authorList>
            <consortium name="DOE Joint Genome Institute"/>
            <person name="Ahrendt S."/>
            <person name="Riley R."/>
            <person name="Andreopoulos W."/>
            <person name="Labutti K."/>
            <person name="Pangilinan J."/>
            <person name="Ruiz-Duenas F.J."/>
            <person name="Barrasa J.M."/>
            <person name="Sanchez-Garcia M."/>
            <person name="Camarero S."/>
            <person name="Miyauchi S."/>
            <person name="Serrano A."/>
            <person name="Linde D."/>
            <person name="Babiker R."/>
            <person name="Drula E."/>
            <person name="Ayuso-Fernandez I."/>
            <person name="Pacheco R."/>
            <person name="Padilla G."/>
            <person name="Ferreira P."/>
            <person name="Barriuso J."/>
            <person name="Kellner H."/>
            <person name="Castanera R."/>
            <person name="Alfaro M."/>
            <person name="Ramirez L."/>
            <person name="Pisabarro A.G."/>
            <person name="Kuo A."/>
            <person name="Tritt A."/>
            <person name="Lipzen A."/>
            <person name="He G."/>
            <person name="Yan M."/>
            <person name="Ng V."/>
            <person name="Cullen D."/>
            <person name="Martin F."/>
            <person name="Rosso M.-N."/>
            <person name="Henrissat B."/>
            <person name="Hibbett D."/>
            <person name="Martinez A.T."/>
            <person name="Grigoriev I.V."/>
        </authorList>
    </citation>
    <scope>NUCLEOTIDE SEQUENCE</scope>
    <source>
        <strain evidence="1">CBS 247.69</strain>
    </source>
</reference>